<dbReference type="AlphaFoldDB" id="A0A9X3BF03"/>
<dbReference type="PANTHER" id="PTHR35006:SF2">
    <property type="entry name" value="GLYOXALASE FAMILY PROTEIN (AFU_ORTHOLOGUE AFUA_5G14830)"/>
    <property type="match status" value="1"/>
</dbReference>
<sequence>MIGYCTLGTNNLPQALEFYDELLGMFGARRLVELERGVIYGVDTFELGILQPFDGQPAVAGNGAMVALKAGNRAQVDAVHARALALGGRCEGAPGGRGPDPDGFYGAYFRDPQGNKLCVYGFGPV</sequence>
<dbReference type="SUPFAM" id="SSF54593">
    <property type="entry name" value="Glyoxalase/Bleomycin resistance protein/Dihydroxybiphenyl dioxygenase"/>
    <property type="match status" value="1"/>
</dbReference>
<feature type="domain" description="VOC" evidence="1">
    <location>
        <begin position="1"/>
        <end position="122"/>
    </location>
</feature>
<evidence type="ECO:0000259" key="1">
    <source>
        <dbReference type="PROSITE" id="PS51819"/>
    </source>
</evidence>
<dbReference type="Gene3D" id="3.10.180.10">
    <property type="entry name" value="2,3-Dihydroxybiphenyl 1,2-Dioxygenase, domain 1"/>
    <property type="match status" value="1"/>
</dbReference>
<accession>A0A9X3BF03</accession>
<dbReference type="CDD" id="cd07262">
    <property type="entry name" value="VOC_like"/>
    <property type="match status" value="1"/>
</dbReference>
<reference evidence="2" key="1">
    <citation type="submission" date="2022-09" db="EMBL/GenBank/DDBJ databases">
        <authorList>
            <person name="Cesa-Luna C."/>
            <person name="Girard L."/>
            <person name="Lood C."/>
            <person name="Hofte M."/>
            <person name="De Mot R."/>
        </authorList>
    </citation>
    <scope>NUCLEOTIDE SEQUENCE</scope>
    <source>
        <strain evidence="2">B1M3-32</strain>
    </source>
</reference>
<gene>
    <name evidence="2" type="ORF">OC940_24020</name>
</gene>
<dbReference type="Proteomes" id="UP001139955">
    <property type="component" value="Unassembled WGS sequence"/>
</dbReference>
<dbReference type="InterPro" id="IPR004360">
    <property type="entry name" value="Glyas_Fos-R_dOase_dom"/>
</dbReference>
<proteinExistence type="predicted"/>
<evidence type="ECO:0000313" key="3">
    <source>
        <dbReference type="Proteomes" id="UP001139955"/>
    </source>
</evidence>
<reference evidence="2" key="2">
    <citation type="journal article" date="2023" name="mSystems">
        <title>Charting the Lipopeptidome of Nonpathogenic Pseudomonas.</title>
        <authorList>
            <person name="Cesa-Luna C."/>
            <person name="Geudens N."/>
            <person name="Girard L."/>
            <person name="De Roo V."/>
            <person name="Maklad H.R."/>
            <person name="Martins J.C."/>
            <person name="Hofte M."/>
            <person name="De Mot R."/>
        </authorList>
    </citation>
    <scope>NUCLEOTIDE SEQUENCE</scope>
    <source>
        <strain evidence="2">B1M3-32</strain>
    </source>
</reference>
<evidence type="ECO:0000313" key="2">
    <source>
        <dbReference type="EMBL" id="MCU7250893.1"/>
    </source>
</evidence>
<dbReference type="InterPro" id="IPR037523">
    <property type="entry name" value="VOC_core"/>
</dbReference>
<protein>
    <submittedName>
        <fullName evidence="2">VOC family protein</fullName>
    </submittedName>
</protein>
<dbReference type="EMBL" id="JAOSKY010000018">
    <property type="protein sequence ID" value="MCU7250893.1"/>
    <property type="molecule type" value="Genomic_DNA"/>
</dbReference>
<keyword evidence="3" id="KW-1185">Reference proteome</keyword>
<dbReference type="PANTHER" id="PTHR35006">
    <property type="entry name" value="GLYOXALASE FAMILY PROTEIN (AFU_ORTHOLOGUE AFUA_5G14830)"/>
    <property type="match status" value="1"/>
</dbReference>
<comment type="caution">
    <text evidence="2">The sequence shown here is derived from an EMBL/GenBank/DDBJ whole genome shotgun (WGS) entry which is preliminary data.</text>
</comment>
<organism evidence="2 3">
    <name type="scientific">Pseudomonas koreensis</name>
    <dbReference type="NCBI Taxonomy" id="198620"/>
    <lineage>
        <taxon>Bacteria</taxon>
        <taxon>Pseudomonadati</taxon>
        <taxon>Pseudomonadota</taxon>
        <taxon>Gammaproteobacteria</taxon>
        <taxon>Pseudomonadales</taxon>
        <taxon>Pseudomonadaceae</taxon>
        <taxon>Pseudomonas</taxon>
    </lineage>
</organism>
<dbReference type="RefSeq" id="WP_301623284.1">
    <property type="nucleotide sequence ID" value="NZ_JAOSKY010000018.1"/>
</dbReference>
<dbReference type="Pfam" id="PF00903">
    <property type="entry name" value="Glyoxalase"/>
    <property type="match status" value="1"/>
</dbReference>
<dbReference type="PROSITE" id="PS51819">
    <property type="entry name" value="VOC"/>
    <property type="match status" value="1"/>
</dbReference>
<dbReference type="InterPro" id="IPR029068">
    <property type="entry name" value="Glyas_Bleomycin-R_OHBP_Dase"/>
</dbReference>
<name>A0A9X3BF03_9PSED</name>